<dbReference type="EMBL" id="CP060789">
    <property type="protein sequence ID" value="QNP57477.1"/>
    <property type="molecule type" value="Genomic_DNA"/>
</dbReference>
<sequence length="493" mass="53163">MSVLLAAILTVTLAACTRPTPAPEEARDLAIGATAEPNGLDMITVPGAGTPFVLLYNVYETLVKLDGDGTVRPLLAAQWNISTDRLTYTFTLEGRAKFASGAPVDAEAVVASFERARSSAATDQIRGKWAVVDTIAAKDDLTVEVTLKNPSNQWLYDMTGPAGSVSDPTATADLNTTPAGSGPFVFDAWDQGNSIDLVANEAYWGTPARFDEVTFRYFADPNAMSAAMLSGQLDIISNLTVPQAIDQFKDTSRFTTYEGTTDGEVVLGFNHATPALADLRVRQAINHAIDRRALVDAAWGGKGTLIGSMVPPTDPWFEDLSQAYPFDPEKAKTLLAEAGFATGLTLKLRVPNLPYAPPAARFIAAQLKDVGITVEVEEIDFARWLDQVYGQHDYDMTIVAHVEPRDMGAFAAEGNYWGYSNPDFNALLLEADAASSTEQVRLLREAARMLSDDAAADWLFLLPNIIIATNDISGIQANQISLSFDLTKLAARN</sequence>
<dbReference type="AlphaFoldDB" id="A0A7H0HAB1"/>
<dbReference type="Pfam" id="PF00496">
    <property type="entry name" value="SBP_bac_5"/>
    <property type="match status" value="1"/>
</dbReference>
<name>A0A7H0HAB1_9ACTN</name>
<dbReference type="GO" id="GO:0015833">
    <property type="term" value="P:peptide transport"/>
    <property type="evidence" value="ECO:0007669"/>
    <property type="project" value="TreeGrafter"/>
</dbReference>
<dbReference type="PANTHER" id="PTHR30290:SF38">
    <property type="entry name" value="D,D-DIPEPTIDE-BINDING PERIPLASMIC PROTEIN DDPA-RELATED"/>
    <property type="match status" value="1"/>
</dbReference>
<gene>
    <name evidence="3" type="ORF">H9L22_04420</name>
</gene>
<dbReference type="InterPro" id="IPR000914">
    <property type="entry name" value="SBP_5_dom"/>
</dbReference>
<accession>A0A7H0HAB1</accession>
<evidence type="ECO:0000259" key="2">
    <source>
        <dbReference type="Pfam" id="PF00496"/>
    </source>
</evidence>
<organism evidence="3 4">
    <name type="scientific">Tessaracoccus defluvii</name>
    <dbReference type="NCBI Taxonomy" id="1285901"/>
    <lineage>
        <taxon>Bacteria</taxon>
        <taxon>Bacillati</taxon>
        <taxon>Actinomycetota</taxon>
        <taxon>Actinomycetes</taxon>
        <taxon>Propionibacteriales</taxon>
        <taxon>Propionibacteriaceae</taxon>
        <taxon>Tessaracoccus</taxon>
    </lineage>
</organism>
<evidence type="ECO:0000313" key="3">
    <source>
        <dbReference type="EMBL" id="QNP57477.1"/>
    </source>
</evidence>
<keyword evidence="4" id="KW-1185">Reference proteome</keyword>
<dbReference type="InterPro" id="IPR030678">
    <property type="entry name" value="Peptide/Ni-bd"/>
</dbReference>
<dbReference type="InterPro" id="IPR039424">
    <property type="entry name" value="SBP_5"/>
</dbReference>
<dbReference type="SUPFAM" id="SSF53850">
    <property type="entry name" value="Periplasmic binding protein-like II"/>
    <property type="match status" value="1"/>
</dbReference>
<dbReference type="Gene3D" id="3.40.190.10">
    <property type="entry name" value="Periplasmic binding protein-like II"/>
    <property type="match status" value="1"/>
</dbReference>
<dbReference type="Proteomes" id="UP000516117">
    <property type="component" value="Chromosome"/>
</dbReference>
<dbReference type="CDD" id="cd08494">
    <property type="entry name" value="PBP2_NikA_DppA_OppA_like_6"/>
    <property type="match status" value="1"/>
</dbReference>
<protein>
    <submittedName>
        <fullName evidence="3">ABC transporter substrate-binding protein</fullName>
    </submittedName>
</protein>
<keyword evidence="1" id="KW-0732">Signal</keyword>
<dbReference type="PIRSF" id="PIRSF002741">
    <property type="entry name" value="MppA"/>
    <property type="match status" value="1"/>
</dbReference>
<dbReference type="Gene3D" id="3.10.105.10">
    <property type="entry name" value="Dipeptide-binding Protein, Domain 3"/>
    <property type="match status" value="1"/>
</dbReference>
<dbReference type="GO" id="GO:0042597">
    <property type="term" value="C:periplasmic space"/>
    <property type="evidence" value="ECO:0007669"/>
    <property type="project" value="UniProtKB-ARBA"/>
</dbReference>
<feature type="domain" description="Solute-binding protein family 5" evidence="2">
    <location>
        <begin position="70"/>
        <end position="400"/>
    </location>
</feature>
<reference evidence="3 4" key="1">
    <citation type="submission" date="2020-08" db="EMBL/GenBank/DDBJ databases">
        <title>Genome sequence of Tessaracoccus defluvii JCM 17540T.</title>
        <authorList>
            <person name="Hyun D.-W."/>
            <person name="Bae J.-W."/>
        </authorList>
    </citation>
    <scope>NUCLEOTIDE SEQUENCE [LARGE SCALE GENOMIC DNA]</scope>
    <source>
        <strain evidence="3 4">JCM 17540</strain>
    </source>
</reference>
<evidence type="ECO:0000313" key="4">
    <source>
        <dbReference type="Proteomes" id="UP000516117"/>
    </source>
</evidence>
<dbReference type="GO" id="GO:1904680">
    <property type="term" value="F:peptide transmembrane transporter activity"/>
    <property type="evidence" value="ECO:0007669"/>
    <property type="project" value="TreeGrafter"/>
</dbReference>
<proteinExistence type="predicted"/>
<dbReference type="GO" id="GO:0043190">
    <property type="term" value="C:ATP-binding cassette (ABC) transporter complex"/>
    <property type="evidence" value="ECO:0007669"/>
    <property type="project" value="InterPro"/>
</dbReference>
<evidence type="ECO:0000256" key="1">
    <source>
        <dbReference type="ARBA" id="ARBA00022729"/>
    </source>
</evidence>
<dbReference type="PANTHER" id="PTHR30290">
    <property type="entry name" value="PERIPLASMIC BINDING COMPONENT OF ABC TRANSPORTER"/>
    <property type="match status" value="1"/>
</dbReference>
<dbReference type="KEGG" id="tdf:H9L22_04420"/>